<reference evidence="2 3" key="1">
    <citation type="journal article" date="2013" name="Nat. Genet.">
        <title>The high-quality draft genome of peach (Prunus persica) identifies unique patterns of genetic diversity, domestication and genome evolution.</title>
        <authorList>
            <consortium name="International Peach Genome Initiative"/>
            <person name="Verde I."/>
            <person name="Abbott A.G."/>
            <person name="Scalabrin S."/>
            <person name="Jung S."/>
            <person name="Shu S."/>
            <person name="Marroni F."/>
            <person name="Zhebentyayeva T."/>
            <person name="Dettori M.T."/>
            <person name="Grimwood J."/>
            <person name="Cattonaro F."/>
            <person name="Zuccolo A."/>
            <person name="Rossini L."/>
            <person name="Jenkins J."/>
            <person name="Vendramin E."/>
            <person name="Meisel L.A."/>
            <person name="Decroocq V."/>
            <person name="Sosinski B."/>
            <person name="Prochnik S."/>
            <person name="Mitros T."/>
            <person name="Policriti A."/>
            <person name="Cipriani G."/>
            <person name="Dondini L."/>
            <person name="Ficklin S."/>
            <person name="Goodstein D.M."/>
            <person name="Xuan P."/>
            <person name="Del Fabbro C."/>
            <person name="Aramini V."/>
            <person name="Copetti D."/>
            <person name="Gonzalez S."/>
            <person name="Horner D.S."/>
            <person name="Falchi R."/>
            <person name="Lucas S."/>
            <person name="Mica E."/>
            <person name="Maldonado J."/>
            <person name="Lazzari B."/>
            <person name="Bielenberg D."/>
            <person name="Pirona R."/>
            <person name="Miculan M."/>
            <person name="Barakat A."/>
            <person name="Testolin R."/>
            <person name="Stella A."/>
            <person name="Tartarini S."/>
            <person name="Tonutti P."/>
            <person name="Arus P."/>
            <person name="Orellana A."/>
            <person name="Wells C."/>
            <person name="Main D."/>
            <person name="Vizzotto G."/>
            <person name="Silva H."/>
            <person name="Salamini F."/>
            <person name="Schmutz J."/>
            <person name="Morgante M."/>
            <person name="Rokhsar D.S."/>
        </authorList>
    </citation>
    <scope>NUCLEOTIDE SEQUENCE [LARGE SCALE GENOMIC DNA]</scope>
    <source>
        <strain evidence="3">cv. Nemared</strain>
    </source>
</reference>
<feature type="region of interest" description="Disordered" evidence="1">
    <location>
        <begin position="117"/>
        <end position="141"/>
    </location>
</feature>
<dbReference type="EMBL" id="CM007651">
    <property type="protein sequence ID" value="ONI30807.1"/>
    <property type="molecule type" value="Genomic_DNA"/>
</dbReference>
<evidence type="ECO:0000313" key="2">
    <source>
        <dbReference type="EMBL" id="ONI30807.1"/>
    </source>
</evidence>
<evidence type="ECO:0000256" key="1">
    <source>
        <dbReference type="SAM" id="MobiDB-lite"/>
    </source>
</evidence>
<gene>
    <name evidence="2" type="ORF">PRUPE_1G274200</name>
</gene>
<dbReference type="AlphaFoldDB" id="A0A251R442"/>
<keyword evidence="3" id="KW-1185">Reference proteome</keyword>
<evidence type="ECO:0000313" key="3">
    <source>
        <dbReference type="Proteomes" id="UP000006882"/>
    </source>
</evidence>
<dbReference type="Gramene" id="ONI30807">
    <property type="protein sequence ID" value="ONI30807"/>
    <property type="gene ID" value="PRUPE_1G274200"/>
</dbReference>
<name>A0A251R442_PRUPE</name>
<dbReference type="Proteomes" id="UP000006882">
    <property type="component" value="Chromosome G1"/>
</dbReference>
<sequence>MVALNVHRPDPIINNASATSRVVQLEKTPVRTYSNNCSKCAGLLQKTLRPGNKPCSLLIGTSLELLREGKPLISPTPFPFIAAAPPLLSLSLSLSLHFSLSATATVIITSTDSLLPSPMDGSDASPVGSPDRASSEIQRQPSDDDVINLLGPAVSPRISNKKLLSRSEHEDKGDFAISPKHFKVAWVKLMTVCIAVLQQQNSAITSIHGL</sequence>
<protein>
    <submittedName>
        <fullName evidence="2">Uncharacterized protein</fullName>
    </submittedName>
</protein>
<accession>A0A251R442</accession>
<organism evidence="2 3">
    <name type="scientific">Prunus persica</name>
    <name type="common">Peach</name>
    <name type="synonym">Amygdalus persica</name>
    <dbReference type="NCBI Taxonomy" id="3760"/>
    <lineage>
        <taxon>Eukaryota</taxon>
        <taxon>Viridiplantae</taxon>
        <taxon>Streptophyta</taxon>
        <taxon>Embryophyta</taxon>
        <taxon>Tracheophyta</taxon>
        <taxon>Spermatophyta</taxon>
        <taxon>Magnoliopsida</taxon>
        <taxon>eudicotyledons</taxon>
        <taxon>Gunneridae</taxon>
        <taxon>Pentapetalae</taxon>
        <taxon>rosids</taxon>
        <taxon>fabids</taxon>
        <taxon>Rosales</taxon>
        <taxon>Rosaceae</taxon>
        <taxon>Amygdaloideae</taxon>
        <taxon>Amygdaleae</taxon>
        <taxon>Prunus</taxon>
    </lineage>
</organism>
<proteinExistence type="predicted"/>